<dbReference type="Proteomes" id="UP000789572">
    <property type="component" value="Unassembled WGS sequence"/>
</dbReference>
<feature type="region of interest" description="Disordered" evidence="1">
    <location>
        <begin position="1"/>
        <end position="27"/>
    </location>
</feature>
<evidence type="ECO:0000256" key="2">
    <source>
        <dbReference type="SAM" id="Phobius"/>
    </source>
</evidence>
<reference evidence="3" key="1">
    <citation type="submission" date="2021-06" db="EMBL/GenBank/DDBJ databases">
        <authorList>
            <person name="Kallberg Y."/>
            <person name="Tangrot J."/>
            <person name="Rosling A."/>
        </authorList>
    </citation>
    <scope>NUCLEOTIDE SEQUENCE</scope>
    <source>
        <strain evidence="3">IA702</strain>
    </source>
</reference>
<name>A0A9N9H5L2_9GLOM</name>
<gene>
    <name evidence="3" type="ORF">POCULU_LOCUS10425</name>
</gene>
<feature type="transmembrane region" description="Helical" evidence="2">
    <location>
        <begin position="137"/>
        <end position="155"/>
    </location>
</feature>
<keyword evidence="4" id="KW-1185">Reference proteome</keyword>
<evidence type="ECO:0000313" key="4">
    <source>
        <dbReference type="Proteomes" id="UP000789572"/>
    </source>
</evidence>
<keyword evidence="2" id="KW-0812">Transmembrane</keyword>
<keyword evidence="2" id="KW-0472">Membrane</keyword>
<proteinExistence type="predicted"/>
<sequence>MAHNHNPPTLQNSTDSNNPPIYSPSEFPITQVDVNSFATNQPTDKTQYSTLVATQADIKNIATDQPVDRTQYVIANQSTPIVYVDPNGNPTINNPVLYTTVAGNGIPVISVNNPIATGVSPPSSPPRTRFRMTTETYIVIAALIFALLGVIMWIASKPSYNGCADNCLKKYPLNYFTASLHRIRDYGNCLDKCKKSYNAIKYTGIAFLIVGVVTFLADKIYVSRLVPHQQQNQ</sequence>
<protein>
    <submittedName>
        <fullName evidence="3">10801_t:CDS:1</fullName>
    </submittedName>
</protein>
<keyword evidence="2" id="KW-1133">Transmembrane helix</keyword>
<dbReference type="EMBL" id="CAJVPJ010005297">
    <property type="protein sequence ID" value="CAG8660348.1"/>
    <property type="molecule type" value="Genomic_DNA"/>
</dbReference>
<evidence type="ECO:0000256" key="1">
    <source>
        <dbReference type="SAM" id="MobiDB-lite"/>
    </source>
</evidence>
<feature type="transmembrane region" description="Helical" evidence="2">
    <location>
        <begin position="199"/>
        <end position="217"/>
    </location>
</feature>
<comment type="caution">
    <text evidence="3">The sequence shown here is derived from an EMBL/GenBank/DDBJ whole genome shotgun (WGS) entry which is preliminary data.</text>
</comment>
<feature type="compositionally biased region" description="Polar residues" evidence="1">
    <location>
        <begin position="1"/>
        <end position="20"/>
    </location>
</feature>
<organism evidence="3 4">
    <name type="scientific">Paraglomus occultum</name>
    <dbReference type="NCBI Taxonomy" id="144539"/>
    <lineage>
        <taxon>Eukaryota</taxon>
        <taxon>Fungi</taxon>
        <taxon>Fungi incertae sedis</taxon>
        <taxon>Mucoromycota</taxon>
        <taxon>Glomeromycotina</taxon>
        <taxon>Glomeromycetes</taxon>
        <taxon>Paraglomerales</taxon>
        <taxon>Paraglomeraceae</taxon>
        <taxon>Paraglomus</taxon>
    </lineage>
</organism>
<evidence type="ECO:0000313" key="3">
    <source>
        <dbReference type="EMBL" id="CAG8660348.1"/>
    </source>
</evidence>
<accession>A0A9N9H5L2</accession>
<dbReference type="AlphaFoldDB" id="A0A9N9H5L2"/>
<feature type="non-terminal residue" evidence="3">
    <location>
        <position position="233"/>
    </location>
</feature>